<dbReference type="SUPFAM" id="SSF50630">
    <property type="entry name" value="Acid proteases"/>
    <property type="match status" value="1"/>
</dbReference>
<comment type="caution">
    <text evidence="2">The sequence shown here is derived from an EMBL/GenBank/DDBJ whole genome shotgun (WGS) entry which is preliminary data.</text>
</comment>
<organism evidence="2 3">
    <name type="scientific">Mycena rosella</name>
    <name type="common">Pink bonnet</name>
    <name type="synonym">Agaricus rosellus</name>
    <dbReference type="NCBI Taxonomy" id="1033263"/>
    <lineage>
        <taxon>Eukaryota</taxon>
        <taxon>Fungi</taxon>
        <taxon>Dikarya</taxon>
        <taxon>Basidiomycota</taxon>
        <taxon>Agaricomycotina</taxon>
        <taxon>Agaricomycetes</taxon>
        <taxon>Agaricomycetidae</taxon>
        <taxon>Agaricales</taxon>
        <taxon>Marasmiineae</taxon>
        <taxon>Mycenaceae</taxon>
        <taxon>Mycena</taxon>
    </lineage>
</organism>
<accession>A0AAD7M881</accession>
<dbReference type="Pfam" id="PF13975">
    <property type="entry name" value="gag-asp_proteas"/>
    <property type="match status" value="1"/>
</dbReference>
<dbReference type="AlphaFoldDB" id="A0AAD7M881"/>
<protein>
    <recommendedName>
        <fullName evidence="4">Peptidase A2 domain-containing protein</fullName>
    </recommendedName>
</protein>
<feature type="region of interest" description="Disordered" evidence="1">
    <location>
        <begin position="1"/>
        <end position="73"/>
    </location>
</feature>
<dbReference type="EMBL" id="JARKIE010000008">
    <property type="protein sequence ID" value="KAJ7705344.1"/>
    <property type="molecule type" value="Genomic_DNA"/>
</dbReference>
<evidence type="ECO:0000313" key="3">
    <source>
        <dbReference type="Proteomes" id="UP001221757"/>
    </source>
</evidence>
<evidence type="ECO:0000256" key="1">
    <source>
        <dbReference type="SAM" id="MobiDB-lite"/>
    </source>
</evidence>
<sequence length="376" mass="42283">MEAREKTRKYKPPEGNEPVNQENRKNKEKRDQEKSSARPELPYRFVKPLGAGARTLPAHADDTERRRSEDSGKAYKLKAPIQRDGLTEEMLERINSTEVTVKLGDLFGISKDLREGEKLRLTRVRQLLKDRELALPNEVLNMEQQVVAEPTLQDCQLLGDALDLGDLPEVQGVFVTTVAAEGIPAGSLVAQDPYLQYLEGLSEDEGPKQIYVARDSVPLRVTFPYVNSQGPVECVLDTGSQIVSMSLEEAQKCGLVWDPTINIFMQSANGQLEKSMGLAKNVPFRWGELRIYLQVHVIRSPAYKVLLGRPFDVLTKSRTDHEEGRQLLTLTDPNSGRAWTVPTYDRPKQESGKKGLPEQMKNDQGADEDFRIASRN</sequence>
<gene>
    <name evidence="2" type="ORF">B0H17DRAFT_1126196</name>
</gene>
<dbReference type="Proteomes" id="UP001221757">
    <property type="component" value="Unassembled WGS sequence"/>
</dbReference>
<dbReference type="InterPro" id="IPR021109">
    <property type="entry name" value="Peptidase_aspartic_dom_sf"/>
</dbReference>
<dbReference type="CDD" id="cd00303">
    <property type="entry name" value="retropepsin_like"/>
    <property type="match status" value="1"/>
</dbReference>
<name>A0AAD7M881_MYCRO</name>
<feature type="compositionally biased region" description="Basic and acidic residues" evidence="1">
    <location>
        <begin position="59"/>
        <end position="73"/>
    </location>
</feature>
<reference evidence="2" key="1">
    <citation type="submission" date="2023-03" db="EMBL/GenBank/DDBJ databases">
        <title>Massive genome expansion in bonnet fungi (Mycena s.s.) driven by repeated elements and novel gene families across ecological guilds.</title>
        <authorList>
            <consortium name="Lawrence Berkeley National Laboratory"/>
            <person name="Harder C.B."/>
            <person name="Miyauchi S."/>
            <person name="Viragh M."/>
            <person name="Kuo A."/>
            <person name="Thoen E."/>
            <person name="Andreopoulos B."/>
            <person name="Lu D."/>
            <person name="Skrede I."/>
            <person name="Drula E."/>
            <person name="Henrissat B."/>
            <person name="Morin E."/>
            <person name="Kohler A."/>
            <person name="Barry K."/>
            <person name="LaButti K."/>
            <person name="Morin E."/>
            <person name="Salamov A."/>
            <person name="Lipzen A."/>
            <person name="Mereny Z."/>
            <person name="Hegedus B."/>
            <person name="Baldrian P."/>
            <person name="Stursova M."/>
            <person name="Weitz H."/>
            <person name="Taylor A."/>
            <person name="Grigoriev I.V."/>
            <person name="Nagy L.G."/>
            <person name="Martin F."/>
            <person name="Kauserud H."/>
        </authorList>
    </citation>
    <scope>NUCLEOTIDE SEQUENCE</scope>
    <source>
        <strain evidence="2">CBHHK067</strain>
    </source>
</reference>
<feature type="region of interest" description="Disordered" evidence="1">
    <location>
        <begin position="332"/>
        <end position="376"/>
    </location>
</feature>
<feature type="compositionally biased region" description="Basic and acidic residues" evidence="1">
    <location>
        <begin position="345"/>
        <end position="356"/>
    </location>
</feature>
<evidence type="ECO:0000313" key="2">
    <source>
        <dbReference type="EMBL" id="KAJ7705344.1"/>
    </source>
</evidence>
<proteinExistence type="predicted"/>
<evidence type="ECO:0008006" key="4">
    <source>
        <dbReference type="Google" id="ProtNLM"/>
    </source>
</evidence>
<dbReference type="Gene3D" id="2.40.70.10">
    <property type="entry name" value="Acid Proteases"/>
    <property type="match status" value="1"/>
</dbReference>
<feature type="compositionally biased region" description="Basic and acidic residues" evidence="1">
    <location>
        <begin position="22"/>
        <end position="37"/>
    </location>
</feature>
<feature type="compositionally biased region" description="Basic residues" evidence="1">
    <location>
        <begin position="1"/>
        <end position="10"/>
    </location>
</feature>
<keyword evidence="3" id="KW-1185">Reference proteome</keyword>